<dbReference type="OrthoDB" id="9790282at2"/>
<gene>
    <name evidence="4" type="primary">aat</name>
    <name evidence="5" type="ORF">C1O66_06340</name>
</gene>
<dbReference type="EMBL" id="POSP01000003">
    <property type="protein sequence ID" value="PND37188.1"/>
    <property type="molecule type" value="Genomic_DNA"/>
</dbReference>
<dbReference type="Gene3D" id="3.40.630.70">
    <property type="entry name" value="Leucyl/phenylalanyl-tRNA-protein transferase, C-terminal domain"/>
    <property type="match status" value="1"/>
</dbReference>
<reference evidence="5 6" key="1">
    <citation type="submission" date="2018-01" db="EMBL/GenBank/DDBJ databases">
        <title>Draft genome sequence of Paucibacter aquatile CR182 isolated from freshwater of the Nakdong River.</title>
        <authorList>
            <person name="Choi A."/>
            <person name="Chung E.J."/>
        </authorList>
    </citation>
    <scope>NUCLEOTIDE SEQUENCE [LARGE SCALE GENOMIC DNA]</scope>
    <source>
        <strain evidence="5 6">CR182</strain>
    </source>
</reference>
<protein>
    <recommendedName>
        <fullName evidence="4">Leucyl/phenylalanyl-tRNA--protein transferase</fullName>
        <ecNumber evidence="4">2.3.2.6</ecNumber>
    </recommendedName>
    <alternativeName>
        <fullName evidence="4">L/F-transferase</fullName>
    </alternativeName>
    <alternativeName>
        <fullName evidence="4">Leucyltransferase</fullName>
    </alternativeName>
    <alternativeName>
        <fullName evidence="4">Phenyalanyltransferase</fullName>
    </alternativeName>
</protein>
<comment type="catalytic activity">
    <reaction evidence="4">
        <text>N-terminal L-lysyl-[protein] + L-leucyl-tRNA(Leu) = N-terminal L-leucyl-L-lysyl-[protein] + tRNA(Leu) + H(+)</text>
        <dbReference type="Rhea" id="RHEA:12340"/>
        <dbReference type="Rhea" id="RHEA-COMP:9613"/>
        <dbReference type="Rhea" id="RHEA-COMP:9622"/>
        <dbReference type="Rhea" id="RHEA-COMP:12670"/>
        <dbReference type="Rhea" id="RHEA-COMP:12671"/>
        <dbReference type="ChEBI" id="CHEBI:15378"/>
        <dbReference type="ChEBI" id="CHEBI:65249"/>
        <dbReference type="ChEBI" id="CHEBI:78442"/>
        <dbReference type="ChEBI" id="CHEBI:78494"/>
        <dbReference type="ChEBI" id="CHEBI:133043"/>
        <dbReference type="EC" id="2.3.2.6"/>
    </reaction>
</comment>
<comment type="similarity">
    <text evidence="4">Belongs to the L/F-transferase family.</text>
</comment>
<keyword evidence="1 4" id="KW-0963">Cytoplasm</keyword>
<comment type="function">
    <text evidence="4">Functions in the N-end rule pathway of protein degradation where it conjugates Leu, Phe and, less efficiently, Met from aminoacyl-tRNAs to the N-termini of proteins containing an N-terminal arginine or lysine.</text>
</comment>
<dbReference type="InterPro" id="IPR042203">
    <property type="entry name" value="Leu/Phe-tRNA_Trfase_C"/>
</dbReference>
<dbReference type="RefSeq" id="WP_102767105.1">
    <property type="nucleotide sequence ID" value="NZ_POSP01000003.1"/>
</dbReference>
<keyword evidence="6" id="KW-1185">Reference proteome</keyword>
<comment type="catalytic activity">
    <reaction evidence="4">
        <text>L-phenylalanyl-tRNA(Phe) + an N-terminal L-alpha-aminoacyl-[protein] = an N-terminal L-phenylalanyl-L-alpha-aminoacyl-[protein] + tRNA(Phe)</text>
        <dbReference type="Rhea" id="RHEA:43632"/>
        <dbReference type="Rhea" id="RHEA-COMP:9668"/>
        <dbReference type="Rhea" id="RHEA-COMP:9699"/>
        <dbReference type="Rhea" id="RHEA-COMP:10636"/>
        <dbReference type="Rhea" id="RHEA-COMP:10637"/>
        <dbReference type="ChEBI" id="CHEBI:78442"/>
        <dbReference type="ChEBI" id="CHEBI:78531"/>
        <dbReference type="ChEBI" id="CHEBI:78597"/>
        <dbReference type="ChEBI" id="CHEBI:83561"/>
        <dbReference type="EC" id="2.3.2.6"/>
    </reaction>
</comment>
<dbReference type="GO" id="GO:0008914">
    <property type="term" value="F:leucyl-tRNA--protein transferase activity"/>
    <property type="evidence" value="ECO:0007669"/>
    <property type="project" value="UniProtKB-UniRule"/>
</dbReference>
<comment type="catalytic activity">
    <reaction evidence="4">
        <text>N-terminal L-arginyl-[protein] + L-leucyl-tRNA(Leu) = N-terminal L-leucyl-L-arginyl-[protein] + tRNA(Leu) + H(+)</text>
        <dbReference type="Rhea" id="RHEA:50416"/>
        <dbReference type="Rhea" id="RHEA-COMP:9613"/>
        <dbReference type="Rhea" id="RHEA-COMP:9622"/>
        <dbReference type="Rhea" id="RHEA-COMP:12672"/>
        <dbReference type="Rhea" id="RHEA-COMP:12673"/>
        <dbReference type="ChEBI" id="CHEBI:15378"/>
        <dbReference type="ChEBI" id="CHEBI:64719"/>
        <dbReference type="ChEBI" id="CHEBI:78442"/>
        <dbReference type="ChEBI" id="CHEBI:78494"/>
        <dbReference type="ChEBI" id="CHEBI:133044"/>
        <dbReference type="EC" id="2.3.2.6"/>
    </reaction>
</comment>
<organism evidence="5 6">
    <name type="scientific">Kinneretia aquatilis</name>
    <dbReference type="NCBI Taxonomy" id="2070761"/>
    <lineage>
        <taxon>Bacteria</taxon>
        <taxon>Pseudomonadati</taxon>
        <taxon>Pseudomonadota</taxon>
        <taxon>Betaproteobacteria</taxon>
        <taxon>Burkholderiales</taxon>
        <taxon>Sphaerotilaceae</taxon>
        <taxon>Roseateles</taxon>
    </lineage>
</organism>
<dbReference type="Proteomes" id="UP000235916">
    <property type="component" value="Unassembled WGS sequence"/>
</dbReference>
<name>A0A2N8KUN9_9BURK</name>
<proteinExistence type="inferred from homology"/>
<dbReference type="InterPro" id="IPR042221">
    <property type="entry name" value="Leu/Phe-tRNA_Trfase_N"/>
</dbReference>
<dbReference type="HAMAP" id="MF_00688">
    <property type="entry name" value="Leu_Phe_trans"/>
    <property type="match status" value="1"/>
</dbReference>
<dbReference type="PANTHER" id="PTHR30098:SF2">
    <property type="entry name" value="LEUCYL_PHENYLALANYL-TRNA--PROTEIN TRANSFERASE"/>
    <property type="match status" value="1"/>
</dbReference>
<evidence type="ECO:0000256" key="2">
    <source>
        <dbReference type="ARBA" id="ARBA00022679"/>
    </source>
</evidence>
<accession>A0A2N8KUN9</accession>
<sequence length="255" mass="28465">MIDWLDERSLDFPPTQRALGPESDAPGLLAAGGDLRPERLAAAYARGIFPWYGPNQPPLWWAPDPRMVLQTAHFKLSRSLRKTLQHFIRTPGCEIRVDSALPEVLRACAQAPREGQSGTWILPEMQAAYLAWSRAQGAVHSIETWMDGELAGGLYGINLGGMFFGESMFMRRTDASKIALAALVCLCRRHGIPWIDCQQNTRHLASLGAAEVPRQQFEAHIQQALQRPTPQDWTYHPALWAQLGPAFDRDAGFEP</sequence>
<evidence type="ECO:0000256" key="1">
    <source>
        <dbReference type="ARBA" id="ARBA00022490"/>
    </source>
</evidence>
<dbReference type="SUPFAM" id="SSF55729">
    <property type="entry name" value="Acyl-CoA N-acyltransferases (Nat)"/>
    <property type="match status" value="1"/>
</dbReference>
<dbReference type="PANTHER" id="PTHR30098">
    <property type="entry name" value="LEUCYL/PHENYLALANYL-TRNA--PROTEIN TRANSFERASE"/>
    <property type="match status" value="1"/>
</dbReference>
<keyword evidence="2 4" id="KW-0808">Transferase</keyword>
<evidence type="ECO:0000313" key="5">
    <source>
        <dbReference type="EMBL" id="PND37188.1"/>
    </source>
</evidence>
<comment type="subcellular location">
    <subcellularLocation>
        <location evidence="4">Cytoplasm</location>
    </subcellularLocation>
</comment>
<comment type="caution">
    <text evidence="5">The sequence shown here is derived from an EMBL/GenBank/DDBJ whole genome shotgun (WGS) entry which is preliminary data.</text>
</comment>
<dbReference type="AlphaFoldDB" id="A0A2N8KUN9"/>
<keyword evidence="3 4" id="KW-0012">Acyltransferase</keyword>
<dbReference type="GO" id="GO:0030163">
    <property type="term" value="P:protein catabolic process"/>
    <property type="evidence" value="ECO:0007669"/>
    <property type="project" value="UniProtKB-UniRule"/>
</dbReference>
<dbReference type="InterPro" id="IPR004616">
    <property type="entry name" value="Leu/Phe-tRNA_Trfase"/>
</dbReference>
<evidence type="ECO:0000313" key="6">
    <source>
        <dbReference type="Proteomes" id="UP000235916"/>
    </source>
</evidence>
<dbReference type="Pfam" id="PF03588">
    <property type="entry name" value="Leu_Phe_trans"/>
    <property type="match status" value="1"/>
</dbReference>
<dbReference type="Gene3D" id="3.30.70.3550">
    <property type="entry name" value="Leucyl/phenylalanyl-tRNA-protein transferase, N-terminal domain"/>
    <property type="match status" value="1"/>
</dbReference>
<evidence type="ECO:0000256" key="4">
    <source>
        <dbReference type="HAMAP-Rule" id="MF_00688"/>
    </source>
</evidence>
<dbReference type="InterPro" id="IPR016181">
    <property type="entry name" value="Acyl_CoA_acyltransferase"/>
</dbReference>
<dbReference type="NCBIfam" id="TIGR00667">
    <property type="entry name" value="aat"/>
    <property type="match status" value="1"/>
</dbReference>
<dbReference type="EC" id="2.3.2.6" evidence="4"/>
<dbReference type="GO" id="GO:0005737">
    <property type="term" value="C:cytoplasm"/>
    <property type="evidence" value="ECO:0007669"/>
    <property type="project" value="UniProtKB-SubCell"/>
</dbReference>
<evidence type="ECO:0000256" key="3">
    <source>
        <dbReference type="ARBA" id="ARBA00023315"/>
    </source>
</evidence>